<feature type="region of interest" description="Disordered" evidence="1">
    <location>
        <begin position="192"/>
        <end position="260"/>
    </location>
</feature>
<evidence type="ECO:0000313" key="2">
    <source>
        <dbReference type="EMBL" id="CAD9135739.1"/>
    </source>
</evidence>
<sequence>MVLGGGPLKPCGVMNVRDKRPLAVVSISGDGTLAEVTMDGKVHEVPIDPVAGPLTIAYDGTMKPMRLNDYPMHNKWGIPWQTRLQTQQKVLIITALERTQTLQKRMKETKGRLDPRIPDFLEGIDSTFVPYSSKEQNFAINSLFNQPWDWEDDPDAEVKEEKKAAAAEAAKKMEEQDLSMYAPAWTLASWGHMPDPSQFHDAATGQPAAPKPVSRPVAAPEKAAKPAAGKEETAKADKADKAKAKAPAKPKSRFSPNARK</sequence>
<protein>
    <submittedName>
        <fullName evidence="2">Uncharacterized protein</fullName>
    </submittedName>
</protein>
<accession>A0A7S1MMC7</accession>
<dbReference type="AlphaFoldDB" id="A0A7S1MMC7"/>
<name>A0A7S1MMC7_ALECA</name>
<feature type="region of interest" description="Disordered" evidence="1">
    <location>
        <begin position="151"/>
        <end position="174"/>
    </location>
</feature>
<feature type="compositionally biased region" description="Basic and acidic residues" evidence="1">
    <location>
        <begin position="222"/>
        <end position="243"/>
    </location>
</feature>
<gene>
    <name evidence="2" type="ORF">ACAT0790_LOCUS24411</name>
</gene>
<dbReference type="EMBL" id="HBGE01040457">
    <property type="protein sequence ID" value="CAD9135739.1"/>
    <property type="molecule type" value="Transcribed_RNA"/>
</dbReference>
<proteinExistence type="predicted"/>
<evidence type="ECO:0000256" key="1">
    <source>
        <dbReference type="SAM" id="MobiDB-lite"/>
    </source>
</evidence>
<reference evidence="2" key="1">
    <citation type="submission" date="2021-01" db="EMBL/GenBank/DDBJ databases">
        <authorList>
            <person name="Corre E."/>
            <person name="Pelletier E."/>
            <person name="Niang G."/>
            <person name="Scheremetjew M."/>
            <person name="Finn R."/>
            <person name="Kale V."/>
            <person name="Holt S."/>
            <person name="Cochrane G."/>
            <person name="Meng A."/>
            <person name="Brown T."/>
            <person name="Cohen L."/>
        </authorList>
    </citation>
    <scope>NUCLEOTIDE SEQUENCE</scope>
    <source>
        <strain evidence="2">OF101</strain>
    </source>
</reference>
<feature type="compositionally biased region" description="Basic and acidic residues" evidence="1">
    <location>
        <begin position="156"/>
        <end position="174"/>
    </location>
</feature>
<organism evidence="2">
    <name type="scientific">Alexandrium catenella</name>
    <name type="common">Red tide dinoflagellate</name>
    <name type="synonym">Gonyaulax catenella</name>
    <dbReference type="NCBI Taxonomy" id="2925"/>
    <lineage>
        <taxon>Eukaryota</taxon>
        <taxon>Sar</taxon>
        <taxon>Alveolata</taxon>
        <taxon>Dinophyceae</taxon>
        <taxon>Gonyaulacales</taxon>
        <taxon>Pyrocystaceae</taxon>
        <taxon>Alexandrium</taxon>
    </lineage>
</organism>
<feature type="compositionally biased region" description="Basic residues" evidence="1">
    <location>
        <begin position="244"/>
        <end position="260"/>
    </location>
</feature>